<reference evidence="2" key="2">
    <citation type="submission" date="2020-09" db="EMBL/GenBank/DDBJ databases">
        <authorList>
            <person name="Sun Q."/>
            <person name="Kim S."/>
        </authorList>
    </citation>
    <scope>NUCLEOTIDE SEQUENCE</scope>
    <source>
        <strain evidence="2">KCTC 32513</strain>
    </source>
</reference>
<dbReference type="RefSeq" id="WP_189497331.1">
    <property type="nucleotide sequence ID" value="NZ_BMZH01000005.1"/>
</dbReference>
<proteinExistence type="predicted"/>
<keyword evidence="1" id="KW-0812">Transmembrane</keyword>
<dbReference type="Proteomes" id="UP000634004">
    <property type="component" value="Unassembled WGS sequence"/>
</dbReference>
<keyword evidence="1" id="KW-0472">Membrane</keyword>
<dbReference type="EMBL" id="BMZH01000005">
    <property type="protein sequence ID" value="GHA93997.1"/>
    <property type="molecule type" value="Genomic_DNA"/>
</dbReference>
<evidence type="ECO:0000313" key="2">
    <source>
        <dbReference type="EMBL" id="GHA93997.1"/>
    </source>
</evidence>
<sequence>MLRLQFSIYSDVLGWRLREGLKRVGVPLIVFWPIMMVCFIALAIWGMVAAKGGVMPENPPEPSPMTVKTFPQTHLWFLYLLLLLYTGMLAFRALLSLVWLKAGLGRLSDWALRPIGSI</sequence>
<dbReference type="AlphaFoldDB" id="A0A8J3CQ29"/>
<organism evidence="2 3">
    <name type="scientific">Algimonas arctica</name>
    <dbReference type="NCBI Taxonomy" id="1479486"/>
    <lineage>
        <taxon>Bacteria</taxon>
        <taxon>Pseudomonadati</taxon>
        <taxon>Pseudomonadota</taxon>
        <taxon>Alphaproteobacteria</taxon>
        <taxon>Maricaulales</taxon>
        <taxon>Robiginitomaculaceae</taxon>
        <taxon>Algimonas</taxon>
    </lineage>
</organism>
<feature type="transmembrane region" description="Helical" evidence="1">
    <location>
        <begin position="76"/>
        <end position="100"/>
    </location>
</feature>
<evidence type="ECO:0000256" key="1">
    <source>
        <dbReference type="SAM" id="Phobius"/>
    </source>
</evidence>
<keyword evidence="3" id="KW-1185">Reference proteome</keyword>
<evidence type="ECO:0000313" key="3">
    <source>
        <dbReference type="Proteomes" id="UP000634004"/>
    </source>
</evidence>
<reference evidence="2" key="1">
    <citation type="journal article" date="2014" name="Int. J. Syst. Evol. Microbiol.">
        <title>Complete genome sequence of Corynebacterium casei LMG S-19264T (=DSM 44701T), isolated from a smear-ripened cheese.</title>
        <authorList>
            <consortium name="US DOE Joint Genome Institute (JGI-PGF)"/>
            <person name="Walter F."/>
            <person name="Albersmeier A."/>
            <person name="Kalinowski J."/>
            <person name="Ruckert C."/>
        </authorList>
    </citation>
    <scope>NUCLEOTIDE SEQUENCE</scope>
    <source>
        <strain evidence="2">KCTC 32513</strain>
    </source>
</reference>
<gene>
    <name evidence="2" type="ORF">GCM10009069_16390</name>
</gene>
<feature type="transmembrane region" description="Helical" evidence="1">
    <location>
        <begin position="24"/>
        <end position="48"/>
    </location>
</feature>
<comment type="caution">
    <text evidence="2">The sequence shown here is derived from an EMBL/GenBank/DDBJ whole genome shotgun (WGS) entry which is preliminary data.</text>
</comment>
<protein>
    <submittedName>
        <fullName evidence="2">Uncharacterized protein</fullName>
    </submittedName>
</protein>
<accession>A0A8J3CQ29</accession>
<keyword evidence="1" id="KW-1133">Transmembrane helix</keyword>
<name>A0A8J3CQ29_9PROT</name>